<sequence length="95" mass="10902">MKGVLIMRHEITHIRIKSNAISSTEKIYEVLLENGESRTIETVLALLGIGASYYYYNDRHEKIDVQAVHPIYKNAYIRSDNDLGIGDELLNLPHF</sequence>
<accession>A0A429ZB64</accession>
<keyword evidence="2" id="KW-1185">Reference proteome</keyword>
<organism evidence="1 2">
    <name type="scientific">Vagococcus salmoninarum</name>
    <dbReference type="NCBI Taxonomy" id="2739"/>
    <lineage>
        <taxon>Bacteria</taxon>
        <taxon>Bacillati</taxon>
        <taxon>Bacillota</taxon>
        <taxon>Bacilli</taxon>
        <taxon>Lactobacillales</taxon>
        <taxon>Enterococcaceae</taxon>
        <taxon>Vagococcus</taxon>
    </lineage>
</organism>
<dbReference type="EMBL" id="NGJU01000036">
    <property type="protein sequence ID" value="RST90947.1"/>
    <property type="molecule type" value="Genomic_DNA"/>
</dbReference>
<gene>
    <name evidence="1" type="ORF">CBF35_14900</name>
</gene>
<reference evidence="1 2" key="1">
    <citation type="submission" date="2017-05" db="EMBL/GenBank/DDBJ databases">
        <title>Vagococcus spp. assemblies.</title>
        <authorList>
            <person name="Gulvik C.A."/>
        </authorList>
    </citation>
    <scope>NUCLEOTIDE SEQUENCE [LARGE SCALE GENOMIC DNA]</scope>
    <source>
        <strain evidence="1 2">NCFB 2777</strain>
    </source>
</reference>
<dbReference type="AlphaFoldDB" id="A0A429ZB64"/>
<evidence type="ECO:0000313" key="1">
    <source>
        <dbReference type="EMBL" id="RST90947.1"/>
    </source>
</evidence>
<proteinExistence type="predicted"/>
<dbReference type="InterPro" id="IPR024997">
    <property type="entry name" value="DUF3892"/>
</dbReference>
<dbReference type="Proteomes" id="UP000287239">
    <property type="component" value="Unassembled WGS sequence"/>
</dbReference>
<protein>
    <recommendedName>
        <fullName evidence="3">DUF3892 domain-containing protein</fullName>
    </recommendedName>
</protein>
<name>A0A429ZB64_9ENTE</name>
<comment type="caution">
    <text evidence="1">The sequence shown here is derived from an EMBL/GenBank/DDBJ whole genome shotgun (WGS) entry which is preliminary data.</text>
</comment>
<evidence type="ECO:0008006" key="3">
    <source>
        <dbReference type="Google" id="ProtNLM"/>
    </source>
</evidence>
<dbReference type="Pfam" id="PF13031">
    <property type="entry name" value="DUF3892"/>
    <property type="match status" value="1"/>
</dbReference>
<evidence type="ECO:0000313" key="2">
    <source>
        <dbReference type="Proteomes" id="UP000287239"/>
    </source>
</evidence>